<dbReference type="STRING" id="484498.SAMN05421686_1169"/>
<dbReference type="Proteomes" id="UP000185639">
    <property type="component" value="Unassembled WGS sequence"/>
</dbReference>
<dbReference type="OrthoDB" id="9813126at2"/>
<protein>
    <submittedName>
        <fullName evidence="1">Uncharacterized protein</fullName>
    </submittedName>
</protein>
<dbReference type="EMBL" id="FTOH01000016">
    <property type="protein sequence ID" value="SIT19336.1"/>
    <property type="molecule type" value="Genomic_DNA"/>
</dbReference>
<evidence type="ECO:0000313" key="1">
    <source>
        <dbReference type="EMBL" id="SIT19336.1"/>
    </source>
</evidence>
<proteinExistence type="predicted"/>
<keyword evidence="2" id="KW-1185">Reference proteome</keyword>
<evidence type="ECO:0000313" key="2">
    <source>
        <dbReference type="Proteomes" id="UP000185639"/>
    </source>
</evidence>
<organism evidence="1 2">
    <name type="scientific">Thalassolituus maritimus</name>
    <dbReference type="NCBI Taxonomy" id="484498"/>
    <lineage>
        <taxon>Bacteria</taxon>
        <taxon>Pseudomonadati</taxon>
        <taxon>Pseudomonadota</taxon>
        <taxon>Gammaproteobacteria</taxon>
        <taxon>Oceanospirillales</taxon>
        <taxon>Oceanospirillaceae</taxon>
        <taxon>Thalassolituus</taxon>
    </lineage>
</organism>
<reference evidence="2" key="1">
    <citation type="submission" date="2017-01" db="EMBL/GenBank/DDBJ databases">
        <authorList>
            <person name="Varghese N."/>
            <person name="Submissions S."/>
        </authorList>
    </citation>
    <scope>NUCLEOTIDE SEQUENCE [LARGE SCALE GENOMIC DNA]</scope>
    <source>
        <strain evidence="2">DSM 24913</strain>
    </source>
</reference>
<dbReference type="RefSeq" id="WP_076518076.1">
    <property type="nucleotide sequence ID" value="NZ_FTOH01000016.1"/>
</dbReference>
<accession>A0A1N7Q943</accession>
<name>A0A1N7Q943_9GAMM</name>
<dbReference type="AlphaFoldDB" id="A0A1N7Q943"/>
<gene>
    <name evidence="1" type="ORF">SAMN05421686_1169</name>
</gene>
<sequence>MLLTKRIDVLNQAKQKHPERFAHGPPVIQRPADVVYINPALSSEDGESIESGVNFPTLPRANAI</sequence>